<dbReference type="Pfam" id="PF01814">
    <property type="entry name" value="Hemerythrin"/>
    <property type="match status" value="1"/>
</dbReference>
<evidence type="ECO:0000256" key="1">
    <source>
        <dbReference type="ARBA" id="ARBA00004496"/>
    </source>
</evidence>
<organism evidence="6 7">
    <name type="scientific">Aquipluma nitroreducens</name>
    <dbReference type="NCBI Taxonomy" id="2010828"/>
    <lineage>
        <taxon>Bacteria</taxon>
        <taxon>Pseudomonadati</taxon>
        <taxon>Bacteroidota</taxon>
        <taxon>Bacteroidia</taxon>
        <taxon>Marinilabiliales</taxon>
        <taxon>Prolixibacteraceae</taxon>
        <taxon>Aquipluma</taxon>
    </lineage>
</organism>
<dbReference type="Gene3D" id="1.10.3910.10">
    <property type="entry name" value="SP0561-like"/>
    <property type="match status" value="1"/>
</dbReference>
<keyword evidence="3" id="KW-0479">Metal-binding</keyword>
<dbReference type="GO" id="GO:0005737">
    <property type="term" value="C:cytoplasm"/>
    <property type="evidence" value="ECO:0007669"/>
    <property type="project" value="UniProtKB-SubCell"/>
</dbReference>
<protein>
    <submittedName>
        <fullName evidence="6">Nitric oxide-dependent regulator DnrN or NorA</fullName>
    </submittedName>
</protein>
<dbReference type="PANTHER" id="PTHR36438">
    <property type="entry name" value="IRON-SULFUR CLUSTER REPAIR PROTEIN YTFE"/>
    <property type="match status" value="1"/>
</dbReference>
<dbReference type="Pfam" id="PF04405">
    <property type="entry name" value="ScdA_N"/>
    <property type="match status" value="1"/>
</dbReference>
<evidence type="ECO:0000313" key="6">
    <source>
        <dbReference type="EMBL" id="BBE16510.1"/>
    </source>
</evidence>
<dbReference type="SUPFAM" id="SSF140683">
    <property type="entry name" value="SP0561-like"/>
    <property type="match status" value="1"/>
</dbReference>
<evidence type="ECO:0000256" key="4">
    <source>
        <dbReference type="ARBA" id="ARBA00023004"/>
    </source>
</evidence>
<dbReference type="GO" id="GO:0046872">
    <property type="term" value="F:metal ion binding"/>
    <property type="evidence" value="ECO:0007669"/>
    <property type="project" value="UniProtKB-KW"/>
</dbReference>
<dbReference type="Proteomes" id="UP001193389">
    <property type="component" value="Chromosome"/>
</dbReference>
<accession>A0A5K7S4V1</accession>
<dbReference type="PANTHER" id="PTHR36438:SF1">
    <property type="entry name" value="IRON-SULFUR CLUSTER REPAIR PROTEIN YTFE"/>
    <property type="match status" value="1"/>
</dbReference>
<keyword evidence="2" id="KW-0963">Cytoplasm</keyword>
<keyword evidence="7" id="KW-1185">Reference proteome</keyword>
<dbReference type="RefSeq" id="WP_318349577.1">
    <property type="nucleotide sequence ID" value="NZ_AP018694.1"/>
</dbReference>
<dbReference type="KEGG" id="anf:AQPE_0649"/>
<feature type="domain" description="Hemerythrin-like" evidence="5">
    <location>
        <begin position="81"/>
        <end position="232"/>
    </location>
</feature>
<evidence type="ECO:0000256" key="2">
    <source>
        <dbReference type="ARBA" id="ARBA00022490"/>
    </source>
</evidence>
<dbReference type="InterPro" id="IPR019903">
    <property type="entry name" value="RIC_family"/>
</dbReference>
<reference evidence="6" key="1">
    <citation type="journal article" date="2020" name="Int. J. Syst. Evol. Microbiol.">
        <title>Aquipluma nitroreducens gen. nov. sp. nov., a novel facultatively anaerobic bacterium isolated from a freshwater lake.</title>
        <authorList>
            <person name="Watanabe M."/>
            <person name="Kojima H."/>
            <person name="Fukui M."/>
        </authorList>
    </citation>
    <scope>NUCLEOTIDE SEQUENCE</scope>
    <source>
        <strain evidence="6">MeG22</strain>
    </source>
</reference>
<name>A0A5K7S4V1_9BACT</name>
<dbReference type="AlphaFoldDB" id="A0A5K7S4V1"/>
<evidence type="ECO:0000313" key="7">
    <source>
        <dbReference type="Proteomes" id="UP001193389"/>
    </source>
</evidence>
<dbReference type="EMBL" id="AP018694">
    <property type="protein sequence ID" value="BBE16510.1"/>
    <property type="molecule type" value="Genomic_DNA"/>
</dbReference>
<evidence type="ECO:0000256" key="3">
    <source>
        <dbReference type="ARBA" id="ARBA00022723"/>
    </source>
</evidence>
<keyword evidence="4" id="KW-0408">Iron</keyword>
<dbReference type="NCBIfam" id="TIGR03652">
    <property type="entry name" value="FeS_repair_RIC"/>
    <property type="match status" value="1"/>
</dbReference>
<gene>
    <name evidence="6" type="ORF">AQPE_0649</name>
</gene>
<dbReference type="Gene3D" id="1.20.120.520">
    <property type="entry name" value="nmb1532 protein domain like"/>
    <property type="match status" value="1"/>
</dbReference>
<sequence length="241" mass="27447">MKISQNTSIGELVKLNFKTASVFQDNNIDFCCGGDKTISEACKNAGLDPEKLIGQLELIAEQNDADSQYINGLSLEELSNYIVKRHHSYVRESIPQLQKNLEKICQVHGSHHPELFEINSLFTESSGDLTMHMQKEELMLFPFIRRLELSSKNGAALPNSPFGPVSNPISMMVAEHQQEGDRFEQISKLSENYTLPEDACTTYEITLRQLRDFENDLHRHIHLENNILFPKAIELEKNLTT</sequence>
<dbReference type="InterPro" id="IPR012312">
    <property type="entry name" value="Hemerythrin-like"/>
</dbReference>
<evidence type="ECO:0000259" key="5">
    <source>
        <dbReference type="Pfam" id="PF01814"/>
    </source>
</evidence>
<comment type="subcellular location">
    <subcellularLocation>
        <location evidence="1">Cytoplasm</location>
    </subcellularLocation>
</comment>
<proteinExistence type="predicted"/>
<dbReference type="InterPro" id="IPR038062">
    <property type="entry name" value="ScdA-like_N_sf"/>
</dbReference>